<dbReference type="STRING" id="1042311.A0A2T3Z6H3"/>
<dbReference type="Proteomes" id="UP000240493">
    <property type="component" value="Unassembled WGS sequence"/>
</dbReference>
<dbReference type="PANTHER" id="PTHR37535">
    <property type="entry name" value="FLUG DOMAIN PROTEIN"/>
    <property type="match status" value="1"/>
</dbReference>
<organism evidence="1 2">
    <name type="scientific">Trichoderma asperellum (strain ATCC 204424 / CBS 433.97 / NBRC 101777)</name>
    <dbReference type="NCBI Taxonomy" id="1042311"/>
    <lineage>
        <taxon>Eukaryota</taxon>
        <taxon>Fungi</taxon>
        <taxon>Dikarya</taxon>
        <taxon>Ascomycota</taxon>
        <taxon>Pezizomycotina</taxon>
        <taxon>Sordariomycetes</taxon>
        <taxon>Hypocreomycetidae</taxon>
        <taxon>Hypocreales</taxon>
        <taxon>Hypocreaceae</taxon>
        <taxon>Trichoderma</taxon>
    </lineage>
</organism>
<dbReference type="OrthoDB" id="4357582at2759"/>
<sequence length="171" mass="20058">MEEVKHMVRTVAVTTKGPWDGEKQKRLTPTTTTVRVKSRKLLNSYERKYNTEIPRGIKDSMAPWIEGELAKELKLRKGKDGHKDRKFFTIENYVQMQSFHWSEDFHDYIHEGMRADYTNLLNTHCYTSARLREVCQAVYGDLEVILASKDGIPEFRLKFAKRICKGTEKNQ</sequence>
<reference evidence="1 2" key="1">
    <citation type="submission" date="2016-07" db="EMBL/GenBank/DDBJ databases">
        <title>Multiple horizontal gene transfer events from other fungi enriched the ability of initially mycotrophic Trichoderma (Ascomycota) to feed on dead plant biomass.</title>
        <authorList>
            <consortium name="DOE Joint Genome Institute"/>
            <person name="Aerts A."/>
            <person name="Atanasova L."/>
            <person name="Chenthamara K."/>
            <person name="Zhang J."/>
            <person name="Grujic M."/>
            <person name="Henrissat B."/>
            <person name="Kuo A."/>
            <person name="Salamov A."/>
            <person name="Lipzen A."/>
            <person name="Labutti K."/>
            <person name="Barry K."/>
            <person name="Miao Y."/>
            <person name="Rahimi M.J."/>
            <person name="Shen Q."/>
            <person name="Grigoriev I.V."/>
            <person name="Kubicek C.P."/>
            <person name="Druzhinina I.S."/>
        </authorList>
    </citation>
    <scope>NUCLEOTIDE SEQUENCE [LARGE SCALE GENOMIC DNA]</scope>
    <source>
        <strain evidence="1 2">CBS 433.97</strain>
    </source>
</reference>
<name>A0A2T3Z6H3_TRIA4</name>
<evidence type="ECO:0000313" key="1">
    <source>
        <dbReference type="EMBL" id="PTB40350.1"/>
    </source>
</evidence>
<gene>
    <name evidence="1" type="ORF">M441DRAFT_70173</name>
</gene>
<keyword evidence="2" id="KW-1185">Reference proteome</keyword>
<dbReference type="PANTHER" id="PTHR37535:SF3">
    <property type="entry name" value="FLUG DOMAIN-CONTAINING PROTEIN"/>
    <property type="match status" value="1"/>
</dbReference>
<dbReference type="EMBL" id="KZ679263">
    <property type="protein sequence ID" value="PTB40350.1"/>
    <property type="molecule type" value="Genomic_DNA"/>
</dbReference>
<protein>
    <submittedName>
        <fullName evidence="1">Uncharacterized protein</fullName>
    </submittedName>
</protein>
<proteinExistence type="predicted"/>
<dbReference type="AlphaFoldDB" id="A0A2T3Z6H3"/>
<evidence type="ECO:0000313" key="2">
    <source>
        <dbReference type="Proteomes" id="UP000240493"/>
    </source>
</evidence>
<accession>A0A2T3Z6H3</accession>